<protein>
    <submittedName>
        <fullName evidence="4">Class F sortase</fullName>
    </submittedName>
</protein>
<gene>
    <name evidence="4" type="ORF">J1902_01730</name>
</gene>
<evidence type="ECO:0000313" key="4">
    <source>
        <dbReference type="EMBL" id="MBO1266712.1"/>
    </source>
</evidence>
<dbReference type="Gene3D" id="2.40.260.10">
    <property type="entry name" value="Sortase"/>
    <property type="match status" value="1"/>
</dbReference>
<feature type="region of interest" description="Disordered" evidence="2">
    <location>
        <begin position="50"/>
        <end position="83"/>
    </location>
</feature>
<dbReference type="InterPro" id="IPR023365">
    <property type="entry name" value="Sortase_dom-sf"/>
</dbReference>
<evidence type="ECO:0000256" key="2">
    <source>
        <dbReference type="SAM" id="MobiDB-lite"/>
    </source>
</evidence>
<evidence type="ECO:0000256" key="1">
    <source>
        <dbReference type="ARBA" id="ARBA00022801"/>
    </source>
</evidence>
<reference evidence="4" key="1">
    <citation type="submission" date="2021-03" db="EMBL/GenBank/DDBJ databases">
        <title>A new species, PO-11, isolated from a karst cave deposit.</title>
        <authorList>
            <person name="Zhaoxiaoyong W."/>
        </authorList>
    </citation>
    <scope>NUCLEOTIDE SEQUENCE</scope>
    <source>
        <strain evidence="4">PO-11</strain>
    </source>
</reference>
<dbReference type="Proteomes" id="UP000664164">
    <property type="component" value="Unassembled WGS sequence"/>
</dbReference>
<keyword evidence="3" id="KW-0812">Transmembrane</keyword>
<keyword evidence="3" id="KW-0472">Membrane</keyword>
<keyword evidence="1" id="KW-0378">Hydrolase</keyword>
<proteinExistence type="predicted"/>
<keyword evidence="3" id="KW-1133">Transmembrane helix</keyword>
<dbReference type="Pfam" id="PF04203">
    <property type="entry name" value="Sortase"/>
    <property type="match status" value="1"/>
</dbReference>
<comment type="caution">
    <text evidence="4">The sequence shown here is derived from an EMBL/GenBank/DDBJ whole genome shotgun (WGS) entry which is preliminary data.</text>
</comment>
<sequence length="233" mass="24639">MPTRRLHRADGPPRPRGRNRVDILVILCGVLGLLAFLFLPGMLAPGPGIPGSSVTQSTPPAAGPISETTLPPTDKTGIPPSPVYPAAAAPSRISYPAADLDVVVHPFEPSSSEMESRTLVPPETLDGYWLTLYGTPGAGSANTTYILGHSWEDRDAPFNHLSSAARPGDRFTAITASGTMTYTVDSVTTYLKGSLKDSPIWAVVPNRIVLISCYTEDPQGKNVVVVASPLRGP</sequence>
<dbReference type="GO" id="GO:0016787">
    <property type="term" value="F:hydrolase activity"/>
    <property type="evidence" value="ECO:0007669"/>
    <property type="project" value="UniProtKB-KW"/>
</dbReference>
<keyword evidence="5" id="KW-1185">Reference proteome</keyword>
<evidence type="ECO:0000256" key="3">
    <source>
        <dbReference type="SAM" id="Phobius"/>
    </source>
</evidence>
<evidence type="ECO:0000313" key="5">
    <source>
        <dbReference type="Proteomes" id="UP000664164"/>
    </source>
</evidence>
<accession>A0A939KHM3</accession>
<organism evidence="4 5">
    <name type="scientific">Arthrobacter cavernae</name>
    <dbReference type="NCBI Taxonomy" id="2817681"/>
    <lineage>
        <taxon>Bacteria</taxon>
        <taxon>Bacillati</taxon>
        <taxon>Actinomycetota</taxon>
        <taxon>Actinomycetes</taxon>
        <taxon>Micrococcales</taxon>
        <taxon>Micrococcaceae</taxon>
        <taxon>Arthrobacter</taxon>
    </lineage>
</organism>
<dbReference type="InterPro" id="IPR042001">
    <property type="entry name" value="Sortase_F"/>
</dbReference>
<dbReference type="EMBL" id="JAFNLL010000002">
    <property type="protein sequence ID" value="MBO1266712.1"/>
    <property type="molecule type" value="Genomic_DNA"/>
</dbReference>
<dbReference type="AlphaFoldDB" id="A0A939KHM3"/>
<dbReference type="InterPro" id="IPR005754">
    <property type="entry name" value="Sortase"/>
</dbReference>
<feature type="transmembrane region" description="Helical" evidence="3">
    <location>
        <begin position="21"/>
        <end position="43"/>
    </location>
</feature>
<dbReference type="SUPFAM" id="SSF63817">
    <property type="entry name" value="Sortase"/>
    <property type="match status" value="1"/>
</dbReference>
<dbReference type="CDD" id="cd05829">
    <property type="entry name" value="Sortase_F"/>
    <property type="match status" value="1"/>
</dbReference>
<name>A0A939KHM3_9MICC</name>